<name>A0A3B1D5E6_9ZZZZ</name>
<keyword evidence="1" id="KW-0521">NADP</keyword>
<evidence type="ECO:0000256" key="1">
    <source>
        <dbReference type="ARBA" id="ARBA00022857"/>
    </source>
</evidence>
<dbReference type="Gene3D" id="3.40.50.720">
    <property type="entry name" value="NAD(P)-binding Rossmann-like Domain"/>
    <property type="match status" value="1"/>
</dbReference>
<dbReference type="AlphaFoldDB" id="A0A3B1D5E6"/>
<dbReference type="PANTHER" id="PTHR43103">
    <property type="entry name" value="NUCLEOSIDE-DIPHOSPHATE-SUGAR EPIMERASE"/>
    <property type="match status" value="1"/>
</dbReference>
<dbReference type="InterPro" id="IPR011912">
    <property type="entry name" value="Heptose_epim"/>
</dbReference>
<dbReference type="NCBIfam" id="TIGR02197">
    <property type="entry name" value="heptose_epim"/>
    <property type="match status" value="1"/>
</dbReference>
<dbReference type="HAMAP" id="MF_01601">
    <property type="entry name" value="Heptose_epimerase"/>
    <property type="match status" value="1"/>
</dbReference>
<dbReference type="GO" id="GO:0008712">
    <property type="term" value="F:ADP-glyceromanno-heptose 6-epimerase activity"/>
    <property type="evidence" value="ECO:0007669"/>
    <property type="project" value="UniProtKB-EC"/>
</dbReference>
<dbReference type="GO" id="GO:0005975">
    <property type="term" value="P:carbohydrate metabolic process"/>
    <property type="evidence" value="ECO:0007669"/>
    <property type="project" value="InterPro"/>
</dbReference>
<dbReference type="GO" id="GO:0050661">
    <property type="term" value="F:NADP binding"/>
    <property type="evidence" value="ECO:0007669"/>
    <property type="project" value="InterPro"/>
</dbReference>
<organism evidence="5">
    <name type="scientific">hydrothermal vent metagenome</name>
    <dbReference type="NCBI Taxonomy" id="652676"/>
    <lineage>
        <taxon>unclassified sequences</taxon>
        <taxon>metagenomes</taxon>
        <taxon>ecological metagenomes</taxon>
    </lineage>
</organism>
<evidence type="ECO:0000256" key="2">
    <source>
        <dbReference type="ARBA" id="ARBA00023235"/>
    </source>
</evidence>
<dbReference type="SUPFAM" id="SSF51735">
    <property type="entry name" value="NAD(P)-binding Rossmann-fold domains"/>
    <property type="match status" value="1"/>
</dbReference>
<evidence type="ECO:0000313" key="5">
    <source>
        <dbReference type="EMBL" id="VAX31218.1"/>
    </source>
</evidence>
<protein>
    <submittedName>
        <fullName evidence="5">ADP-L-glycero-D-manno-heptose-6-epimerase</fullName>
        <ecNumber evidence="5">5.1.3.20</ecNumber>
    </submittedName>
</protein>
<gene>
    <name evidence="5" type="ORF">MNBD_NITROSPINAE05-1216</name>
</gene>
<accession>A0A3B1D5E6</accession>
<dbReference type="CDD" id="cd05248">
    <property type="entry name" value="ADP_GME_SDR_e"/>
    <property type="match status" value="1"/>
</dbReference>
<dbReference type="InterPro" id="IPR001509">
    <property type="entry name" value="Epimerase_deHydtase"/>
</dbReference>
<evidence type="ECO:0000259" key="4">
    <source>
        <dbReference type="Pfam" id="PF01370"/>
    </source>
</evidence>
<keyword evidence="3" id="KW-0119">Carbohydrate metabolism</keyword>
<dbReference type="PANTHER" id="PTHR43103:SF3">
    <property type="entry name" value="ADP-L-GLYCERO-D-MANNO-HEPTOSE-6-EPIMERASE"/>
    <property type="match status" value="1"/>
</dbReference>
<dbReference type="EC" id="5.1.3.20" evidence="5"/>
<dbReference type="InterPro" id="IPR036291">
    <property type="entry name" value="NAD(P)-bd_dom_sf"/>
</dbReference>
<proteinExistence type="inferred from homology"/>
<reference evidence="5" key="1">
    <citation type="submission" date="2018-06" db="EMBL/GenBank/DDBJ databases">
        <authorList>
            <person name="Zhirakovskaya E."/>
        </authorList>
    </citation>
    <scope>NUCLEOTIDE SEQUENCE</scope>
</reference>
<dbReference type="Gene3D" id="3.90.25.10">
    <property type="entry name" value="UDP-galactose 4-epimerase, domain 1"/>
    <property type="match status" value="1"/>
</dbReference>
<dbReference type="EMBL" id="UOGG01000146">
    <property type="protein sequence ID" value="VAX31218.1"/>
    <property type="molecule type" value="Genomic_DNA"/>
</dbReference>
<sequence>MIVVTGGTGFIGSAIIQELNQRGVSDILVVDDLDHEEKKNNLAILKYVELHDKSDFLKAILSRALTAPITAIFHMGACSSTTETNQDFLTENNFEYTRHLAEFSLETGTRFIYASSAATYGDGAHGYQDDETRLDPLTPLNLYGDSKHRFDLWARDKKAFDRIVGLKYFNVYGPNEYHKGDMQSMVRKGFFQIQRTGKMRLFKSYKPEYTDGGQERDFLYIKDAVAMTLFFLDRPEIGGLFNVGSGTARNWNHLAHALFSAMGKEPDIEYIEMPTSIRDQYQYHTKAQMGKIQKAGYDAPATSLEDGIQDYVQNYLLPKKRLGGIKLRSTG</sequence>
<feature type="domain" description="NAD-dependent epimerase/dehydratase" evidence="4">
    <location>
        <begin position="2"/>
        <end position="244"/>
    </location>
</feature>
<dbReference type="Pfam" id="PF01370">
    <property type="entry name" value="Epimerase"/>
    <property type="match status" value="1"/>
</dbReference>
<keyword evidence="2 5" id="KW-0413">Isomerase</keyword>
<evidence type="ECO:0000256" key="3">
    <source>
        <dbReference type="ARBA" id="ARBA00023277"/>
    </source>
</evidence>